<evidence type="ECO:0000313" key="6">
    <source>
        <dbReference type="Proteomes" id="UP000242561"/>
    </source>
</evidence>
<dbReference type="GO" id="GO:0046417">
    <property type="term" value="P:chorismate metabolic process"/>
    <property type="evidence" value="ECO:0007669"/>
    <property type="project" value="InterPro"/>
</dbReference>
<gene>
    <name evidence="5" type="ORF">LPB140_08785</name>
</gene>
<dbReference type="InterPro" id="IPR036263">
    <property type="entry name" value="Chorismate_II_sf"/>
</dbReference>
<dbReference type="PROSITE" id="PS51168">
    <property type="entry name" value="CHORISMATE_MUT_2"/>
    <property type="match status" value="1"/>
</dbReference>
<evidence type="ECO:0000256" key="3">
    <source>
        <dbReference type="PIRSR" id="PIRSR029775-1"/>
    </source>
</evidence>
<feature type="binding site" evidence="3">
    <location>
        <position position="39"/>
    </location>
    <ligand>
        <name>substrate</name>
    </ligand>
</feature>
<dbReference type="InterPro" id="IPR002701">
    <property type="entry name" value="CM_II_prokaryot"/>
</dbReference>
<accession>A0A1L3JF27</accession>
<dbReference type="PANTHER" id="PTHR38041:SF1">
    <property type="entry name" value="CHORISMATE MUTASE"/>
    <property type="match status" value="1"/>
</dbReference>
<dbReference type="SUPFAM" id="SSF48600">
    <property type="entry name" value="Chorismate mutase II"/>
    <property type="match status" value="1"/>
</dbReference>
<dbReference type="EMBL" id="CP018154">
    <property type="protein sequence ID" value="APG63730.1"/>
    <property type="molecule type" value="Genomic_DNA"/>
</dbReference>
<dbReference type="PIRSF" id="PIRSF029775">
    <property type="entry name" value="Isochor_pyr_lyas"/>
    <property type="match status" value="1"/>
</dbReference>
<dbReference type="RefSeq" id="WP_072560723.1">
    <property type="nucleotide sequence ID" value="NZ_CP018154.1"/>
</dbReference>
<evidence type="ECO:0000256" key="2">
    <source>
        <dbReference type="ARBA" id="ARBA00023235"/>
    </source>
</evidence>
<dbReference type="Proteomes" id="UP000242561">
    <property type="component" value="Chromosome"/>
</dbReference>
<dbReference type="GO" id="GO:0009697">
    <property type="term" value="P:salicylic acid biosynthetic process"/>
    <property type="evidence" value="ECO:0007669"/>
    <property type="project" value="InterPro"/>
</dbReference>
<organism evidence="5 6">
    <name type="scientific">Sphingorhabdus lutea</name>
    <dbReference type="NCBI Taxonomy" id="1913578"/>
    <lineage>
        <taxon>Bacteria</taxon>
        <taxon>Pseudomonadati</taxon>
        <taxon>Pseudomonadota</taxon>
        <taxon>Alphaproteobacteria</taxon>
        <taxon>Sphingomonadales</taxon>
        <taxon>Sphingomonadaceae</taxon>
        <taxon>Sphingorhabdus</taxon>
    </lineage>
</organism>
<protein>
    <recommendedName>
        <fullName evidence="1">chorismate mutase</fullName>
        <ecNumber evidence="1">5.4.99.5</ecNumber>
    </recommendedName>
</protein>
<dbReference type="AlphaFoldDB" id="A0A1L3JF27"/>
<name>A0A1L3JF27_9SPHN</name>
<proteinExistence type="predicted"/>
<feature type="binding site" evidence="3">
    <location>
        <position position="22"/>
    </location>
    <ligand>
        <name>substrate</name>
    </ligand>
</feature>
<feature type="domain" description="Chorismate mutase" evidence="4">
    <location>
        <begin position="12"/>
        <end position="102"/>
    </location>
</feature>
<feature type="binding site" evidence="3">
    <location>
        <position position="98"/>
    </location>
    <ligand>
        <name>substrate</name>
    </ligand>
</feature>
<dbReference type="SMART" id="SM00830">
    <property type="entry name" value="CM_2"/>
    <property type="match status" value="1"/>
</dbReference>
<dbReference type="InterPro" id="IPR008241">
    <property type="entry name" value="Isochorismate_pyruvate-lyase"/>
</dbReference>
<dbReference type="GO" id="GO:0016835">
    <property type="term" value="F:carbon-oxygen lyase activity"/>
    <property type="evidence" value="ECO:0007669"/>
    <property type="project" value="InterPro"/>
</dbReference>
<sequence>MAEQKNINIIPSVECETMVDVRAGVDEIDRQLVKLLAVRFGYMRAAARIKPNREAVRDEPRKAQVKDNVRILASEAGLPDALSDQLWEILIESSIEYEFNAYDKGR</sequence>
<dbReference type="GO" id="GO:0004106">
    <property type="term" value="F:chorismate mutase activity"/>
    <property type="evidence" value="ECO:0007669"/>
    <property type="project" value="UniProtKB-EC"/>
</dbReference>
<evidence type="ECO:0000256" key="1">
    <source>
        <dbReference type="ARBA" id="ARBA00012404"/>
    </source>
</evidence>
<dbReference type="EC" id="5.4.99.5" evidence="1"/>
<dbReference type="Pfam" id="PF01817">
    <property type="entry name" value="CM_2"/>
    <property type="match status" value="1"/>
</dbReference>
<evidence type="ECO:0000313" key="5">
    <source>
        <dbReference type="EMBL" id="APG63730.1"/>
    </source>
</evidence>
<dbReference type="InterPro" id="IPR051331">
    <property type="entry name" value="Chorismate_mutase-related"/>
</dbReference>
<dbReference type="KEGG" id="sphl:LPB140_08785"/>
<dbReference type="STRING" id="1913578.LPB140_08785"/>
<evidence type="ECO:0000259" key="4">
    <source>
        <dbReference type="PROSITE" id="PS51168"/>
    </source>
</evidence>
<reference evidence="5 6" key="1">
    <citation type="submission" date="2016-11" db="EMBL/GenBank/DDBJ databases">
        <title>Sphingorhabdus sp. LPB0140, isolated from marine environment.</title>
        <authorList>
            <person name="Kim E."/>
            <person name="Yi H."/>
        </authorList>
    </citation>
    <scope>NUCLEOTIDE SEQUENCE [LARGE SCALE GENOMIC DNA]</scope>
    <source>
        <strain evidence="5 6">LPB0140</strain>
    </source>
</reference>
<dbReference type="PANTHER" id="PTHR38041">
    <property type="entry name" value="CHORISMATE MUTASE"/>
    <property type="match status" value="1"/>
</dbReference>
<dbReference type="InterPro" id="IPR036979">
    <property type="entry name" value="CM_dom_sf"/>
</dbReference>
<feature type="binding site" evidence="3">
    <location>
        <position position="50"/>
    </location>
    <ligand>
        <name>substrate</name>
    </ligand>
</feature>
<keyword evidence="6" id="KW-1185">Reference proteome</keyword>
<dbReference type="Gene3D" id="1.20.59.10">
    <property type="entry name" value="Chorismate mutase"/>
    <property type="match status" value="1"/>
</dbReference>
<keyword evidence="2" id="KW-0413">Isomerase</keyword>
<dbReference type="OrthoDB" id="514491at2"/>